<keyword evidence="2" id="KW-1185">Reference proteome</keyword>
<evidence type="ECO:0000313" key="2">
    <source>
        <dbReference type="Proteomes" id="UP000076408"/>
    </source>
</evidence>
<dbReference type="Proteomes" id="UP000076408">
    <property type="component" value="Unassembled WGS sequence"/>
</dbReference>
<dbReference type="VEuPathDB" id="VectorBase:ASTEI20_041612"/>
<dbReference type="VEuPathDB" id="VectorBase:ASTEI09757"/>
<dbReference type="AlphaFoldDB" id="A0A182YMS1"/>
<organism evidence="1 2">
    <name type="scientific">Anopheles stephensi</name>
    <name type="common">Indo-Pakistan malaria mosquito</name>
    <dbReference type="NCBI Taxonomy" id="30069"/>
    <lineage>
        <taxon>Eukaryota</taxon>
        <taxon>Metazoa</taxon>
        <taxon>Ecdysozoa</taxon>
        <taxon>Arthropoda</taxon>
        <taxon>Hexapoda</taxon>
        <taxon>Insecta</taxon>
        <taxon>Pterygota</taxon>
        <taxon>Neoptera</taxon>
        <taxon>Endopterygota</taxon>
        <taxon>Diptera</taxon>
        <taxon>Nematocera</taxon>
        <taxon>Culicoidea</taxon>
        <taxon>Culicidae</taxon>
        <taxon>Anophelinae</taxon>
        <taxon>Anopheles</taxon>
    </lineage>
</organism>
<reference evidence="1" key="2">
    <citation type="submission" date="2020-05" db="UniProtKB">
        <authorList>
            <consortium name="EnsemblMetazoa"/>
        </authorList>
    </citation>
    <scope>IDENTIFICATION</scope>
    <source>
        <strain evidence="1">Indian</strain>
    </source>
</reference>
<name>A0A182YMS1_ANOST</name>
<accession>A0A182YMS1</accession>
<sequence>MAWKCLPYWKIPNDNFYPISMVCVAEEDQQTTTVVVASAEHVFFLPVTNINRTSNEQHLFTRGDHALAAPISALKATDAKCYDLVVESIDITARFTIKSVVVKEANERFMSDFLCFTKLSIGDQILLVAINNSIYWLQEQDTGESDLITRRKL</sequence>
<proteinExistence type="predicted"/>
<evidence type="ECO:0000313" key="1">
    <source>
        <dbReference type="EnsemblMetazoa" id="ASTEI09757-PA"/>
    </source>
</evidence>
<dbReference type="VEuPathDB" id="VectorBase:ASTE009895"/>
<dbReference type="EnsemblMetazoa" id="ASTEI09757-RA">
    <property type="protein sequence ID" value="ASTEI09757-PA"/>
    <property type="gene ID" value="ASTEI09757"/>
</dbReference>
<protein>
    <submittedName>
        <fullName evidence="1">Uncharacterized protein</fullName>
    </submittedName>
</protein>
<reference evidence="2" key="1">
    <citation type="journal article" date="2014" name="Genome Biol.">
        <title>Genome analysis of a major urban malaria vector mosquito, Anopheles stephensi.</title>
        <authorList>
            <person name="Jiang X."/>
            <person name="Peery A."/>
            <person name="Hall A.B."/>
            <person name="Sharma A."/>
            <person name="Chen X.G."/>
            <person name="Waterhouse R.M."/>
            <person name="Komissarov A."/>
            <person name="Riehle M.M."/>
            <person name="Shouche Y."/>
            <person name="Sharakhova M.V."/>
            <person name="Lawson D."/>
            <person name="Pakpour N."/>
            <person name="Arensburger P."/>
            <person name="Davidson V.L."/>
            <person name="Eiglmeier K."/>
            <person name="Emrich S."/>
            <person name="George P."/>
            <person name="Kennedy R.C."/>
            <person name="Mane S.P."/>
            <person name="Maslen G."/>
            <person name="Oringanje C."/>
            <person name="Qi Y."/>
            <person name="Settlage R."/>
            <person name="Tojo M."/>
            <person name="Tubio J.M."/>
            <person name="Unger M.F."/>
            <person name="Wang B."/>
            <person name="Vernick K.D."/>
            <person name="Ribeiro J.M."/>
            <person name="James A.A."/>
            <person name="Michel K."/>
            <person name="Riehle M.A."/>
            <person name="Luckhart S."/>
            <person name="Sharakhov I.V."/>
            <person name="Tu Z."/>
        </authorList>
    </citation>
    <scope>NUCLEOTIDE SEQUENCE [LARGE SCALE GENOMIC DNA]</scope>
    <source>
        <strain evidence="2">Indian</strain>
    </source>
</reference>